<protein>
    <submittedName>
        <fullName evidence="3">Uncharacterized protein</fullName>
    </submittedName>
</protein>
<dbReference type="AlphaFoldDB" id="A0A7E4WAJ7"/>
<evidence type="ECO:0000313" key="2">
    <source>
        <dbReference type="Proteomes" id="UP000492821"/>
    </source>
</evidence>
<keyword evidence="1" id="KW-0732">Signal</keyword>
<evidence type="ECO:0000313" key="3">
    <source>
        <dbReference type="WBParaSite" id="Pan_g8613.t1"/>
    </source>
</evidence>
<dbReference type="WBParaSite" id="Pan_g8613.t1">
    <property type="protein sequence ID" value="Pan_g8613.t1"/>
    <property type="gene ID" value="Pan_g8613"/>
</dbReference>
<organism evidence="2 3">
    <name type="scientific">Panagrellus redivivus</name>
    <name type="common">Microworm</name>
    <dbReference type="NCBI Taxonomy" id="6233"/>
    <lineage>
        <taxon>Eukaryota</taxon>
        <taxon>Metazoa</taxon>
        <taxon>Ecdysozoa</taxon>
        <taxon>Nematoda</taxon>
        <taxon>Chromadorea</taxon>
        <taxon>Rhabditida</taxon>
        <taxon>Tylenchina</taxon>
        <taxon>Panagrolaimomorpha</taxon>
        <taxon>Panagrolaimoidea</taxon>
        <taxon>Panagrolaimidae</taxon>
        <taxon>Panagrellus</taxon>
    </lineage>
</organism>
<sequence length="154" mass="18119">MVTIFPLLCFVVLLTVSFSQSVKRQESDERKGSQIAVQDLVCPVINTSCPVERVYYNRTIHEEHIVLNLLPDRPKESWTEWFVRIIKGSVFIVTLRILMQPLFQLFDAIWEYCMKRWGAPYLESIIIYLEALQLELQKKQETRMTLSGQHIDTQ</sequence>
<dbReference type="Proteomes" id="UP000492821">
    <property type="component" value="Unassembled WGS sequence"/>
</dbReference>
<reference evidence="2" key="1">
    <citation type="journal article" date="2013" name="Genetics">
        <title>The draft genome and transcriptome of Panagrellus redivivus are shaped by the harsh demands of a free-living lifestyle.</title>
        <authorList>
            <person name="Srinivasan J."/>
            <person name="Dillman A.R."/>
            <person name="Macchietto M.G."/>
            <person name="Heikkinen L."/>
            <person name="Lakso M."/>
            <person name="Fracchia K.M."/>
            <person name="Antoshechkin I."/>
            <person name="Mortazavi A."/>
            <person name="Wong G."/>
            <person name="Sternberg P.W."/>
        </authorList>
    </citation>
    <scope>NUCLEOTIDE SEQUENCE [LARGE SCALE GENOMIC DNA]</scope>
    <source>
        <strain evidence="2">MT8872</strain>
    </source>
</reference>
<name>A0A7E4WAJ7_PANRE</name>
<feature type="signal peptide" evidence="1">
    <location>
        <begin position="1"/>
        <end position="19"/>
    </location>
</feature>
<keyword evidence="2" id="KW-1185">Reference proteome</keyword>
<accession>A0A7E4WAJ7</accession>
<feature type="chain" id="PRO_5028818013" evidence="1">
    <location>
        <begin position="20"/>
        <end position="154"/>
    </location>
</feature>
<proteinExistence type="predicted"/>
<evidence type="ECO:0000256" key="1">
    <source>
        <dbReference type="SAM" id="SignalP"/>
    </source>
</evidence>
<reference evidence="3" key="2">
    <citation type="submission" date="2020-10" db="UniProtKB">
        <authorList>
            <consortium name="WormBaseParasite"/>
        </authorList>
    </citation>
    <scope>IDENTIFICATION</scope>
</reference>